<dbReference type="Proteomes" id="UP001607303">
    <property type="component" value="Unassembled WGS sequence"/>
</dbReference>
<organism evidence="1 2">
    <name type="scientific">Vespula maculifrons</name>
    <name type="common">Eastern yellow jacket</name>
    <name type="synonym">Wasp</name>
    <dbReference type="NCBI Taxonomy" id="7453"/>
    <lineage>
        <taxon>Eukaryota</taxon>
        <taxon>Metazoa</taxon>
        <taxon>Ecdysozoa</taxon>
        <taxon>Arthropoda</taxon>
        <taxon>Hexapoda</taxon>
        <taxon>Insecta</taxon>
        <taxon>Pterygota</taxon>
        <taxon>Neoptera</taxon>
        <taxon>Endopterygota</taxon>
        <taxon>Hymenoptera</taxon>
        <taxon>Apocrita</taxon>
        <taxon>Aculeata</taxon>
        <taxon>Vespoidea</taxon>
        <taxon>Vespidae</taxon>
        <taxon>Vespinae</taxon>
        <taxon>Vespula</taxon>
    </lineage>
</organism>
<comment type="caution">
    <text evidence="1">The sequence shown here is derived from an EMBL/GenBank/DDBJ whole genome shotgun (WGS) entry which is preliminary data.</text>
</comment>
<proteinExistence type="predicted"/>
<sequence>MTTALNGSYSTDLDKENMGIKGAMRAKKIVKEKFCFPLFSINRYISALVGPIWTKKIWTYRAQRELSNDPDPVLLGDIVSRKKIVNENFFFLLFSINSYISAPIEPIWTTNKHIEGAAEAFQ</sequence>
<reference evidence="1 2" key="1">
    <citation type="journal article" date="2024" name="Ann. Entomol. Soc. Am.">
        <title>Genomic analyses of the southern and eastern yellowjacket wasps (Hymenoptera: Vespidae) reveal evolutionary signatures of social life.</title>
        <authorList>
            <person name="Catto M.A."/>
            <person name="Caine P.B."/>
            <person name="Orr S.E."/>
            <person name="Hunt B.G."/>
            <person name="Goodisman M.A.D."/>
        </authorList>
    </citation>
    <scope>NUCLEOTIDE SEQUENCE [LARGE SCALE GENOMIC DNA]</scope>
    <source>
        <strain evidence="1">232</strain>
        <tissue evidence="1">Head and thorax</tissue>
    </source>
</reference>
<keyword evidence="2" id="KW-1185">Reference proteome</keyword>
<dbReference type="AlphaFoldDB" id="A0ABD2B143"/>
<name>A0ABD2B143_VESMC</name>
<dbReference type="EMBL" id="JAYRBN010000107">
    <property type="protein sequence ID" value="KAL2726381.1"/>
    <property type="molecule type" value="Genomic_DNA"/>
</dbReference>
<protein>
    <submittedName>
        <fullName evidence="1">Uncharacterized protein</fullName>
    </submittedName>
</protein>
<gene>
    <name evidence="1" type="ORF">V1477_017808</name>
</gene>
<accession>A0ABD2B143</accession>
<evidence type="ECO:0000313" key="2">
    <source>
        <dbReference type="Proteomes" id="UP001607303"/>
    </source>
</evidence>
<evidence type="ECO:0000313" key="1">
    <source>
        <dbReference type="EMBL" id="KAL2726381.1"/>
    </source>
</evidence>